<gene>
    <name evidence="4" type="ORF">C1I93_17900</name>
</gene>
<dbReference type="PROSITE" id="PS50817">
    <property type="entry name" value="INTEIN_N_TER"/>
    <property type="match status" value="1"/>
</dbReference>
<evidence type="ECO:0000256" key="1">
    <source>
        <dbReference type="ARBA" id="ARBA00022737"/>
    </source>
</evidence>
<dbReference type="NCBIfam" id="TIGR01643">
    <property type="entry name" value="YD_repeat_2x"/>
    <property type="match status" value="1"/>
</dbReference>
<evidence type="ECO:0000313" key="4">
    <source>
        <dbReference type="EMBL" id="PZF93480.1"/>
    </source>
</evidence>
<evidence type="ECO:0000313" key="5">
    <source>
        <dbReference type="Proteomes" id="UP000248627"/>
    </source>
</evidence>
<organism evidence="4 5">
    <name type="scientific">Micromonospora endophytica</name>
    <dbReference type="NCBI Taxonomy" id="515350"/>
    <lineage>
        <taxon>Bacteria</taxon>
        <taxon>Bacillati</taxon>
        <taxon>Actinomycetota</taxon>
        <taxon>Actinomycetes</taxon>
        <taxon>Micromonosporales</taxon>
        <taxon>Micromonosporaceae</taxon>
        <taxon>Micromonospora</taxon>
    </lineage>
</organism>
<dbReference type="EMBL" id="POTX01000121">
    <property type="protein sequence ID" value="PZF93480.1"/>
    <property type="molecule type" value="Genomic_DNA"/>
</dbReference>
<feature type="compositionally biased region" description="Basic and acidic residues" evidence="2">
    <location>
        <begin position="1606"/>
        <end position="1634"/>
    </location>
</feature>
<dbReference type="PANTHER" id="PTHR32305:SF17">
    <property type="entry name" value="TRNA NUCLEASE WAPA"/>
    <property type="match status" value="1"/>
</dbReference>
<dbReference type="GO" id="GO:0016539">
    <property type="term" value="P:intein-mediated protein splicing"/>
    <property type="evidence" value="ECO:0007669"/>
    <property type="project" value="InterPro"/>
</dbReference>
<dbReference type="Gene3D" id="2.170.16.10">
    <property type="entry name" value="Hedgehog/Intein (Hint) domain"/>
    <property type="match status" value="1"/>
</dbReference>
<dbReference type="InterPro" id="IPR006530">
    <property type="entry name" value="YD"/>
</dbReference>
<feature type="region of interest" description="Disordered" evidence="2">
    <location>
        <begin position="1590"/>
        <end position="1638"/>
    </location>
</feature>
<protein>
    <recommendedName>
        <fullName evidence="3">Hint domain-containing protein</fullName>
    </recommendedName>
</protein>
<dbReference type="Gene3D" id="2.180.10.10">
    <property type="entry name" value="RHS repeat-associated core"/>
    <property type="match status" value="1"/>
</dbReference>
<keyword evidence="1" id="KW-0677">Repeat</keyword>
<dbReference type="CDD" id="cd00081">
    <property type="entry name" value="Hint"/>
    <property type="match status" value="1"/>
</dbReference>
<keyword evidence="5" id="KW-1185">Reference proteome</keyword>
<dbReference type="InterPro" id="IPR003587">
    <property type="entry name" value="Hint_dom_N"/>
</dbReference>
<proteinExistence type="predicted"/>
<dbReference type="NCBIfam" id="TIGR03696">
    <property type="entry name" value="Rhs_assc_core"/>
    <property type="match status" value="1"/>
</dbReference>
<feature type="region of interest" description="Disordered" evidence="2">
    <location>
        <begin position="1"/>
        <end position="22"/>
    </location>
</feature>
<reference evidence="4 5" key="1">
    <citation type="submission" date="2018-01" db="EMBL/GenBank/DDBJ databases">
        <title>Draft genome sequence of Jishengella endophytica.</title>
        <authorList>
            <person name="Sahin N."/>
            <person name="Ay H."/>
            <person name="Saygin H."/>
        </authorList>
    </citation>
    <scope>NUCLEOTIDE SEQUENCE [LARGE SCALE GENOMIC DNA]</scope>
    <source>
        <strain evidence="4 5">DSM 45430</strain>
    </source>
</reference>
<dbReference type="InterPro" id="IPR031325">
    <property type="entry name" value="RHS_repeat"/>
</dbReference>
<comment type="caution">
    <text evidence="4">The sequence shown here is derived from an EMBL/GenBank/DDBJ whole genome shotgun (WGS) entry which is preliminary data.</text>
</comment>
<dbReference type="InterPro" id="IPR056823">
    <property type="entry name" value="TEN-like_YD-shell"/>
</dbReference>
<accession>A0A2W2C6Q2</accession>
<dbReference type="SUPFAM" id="SSF51294">
    <property type="entry name" value="Hedgehog/intein (Hint) domain"/>
    <property type="match status" value="1"/>
</dbReference>
<evidence type="ECO:0000259" key="3">
    <source>
        <dbReference type="SMART" id="SM00306"/>
    </source>
</evidence>
<dbReference type="InterPro" id="IPR050708">
    <property type="entry name" value="T6SS_VgrG/RHS"/>
</dbReference>
<dbReference type="InterPro" id="IPR036844">
    <property type="entry name" value="Hint_dom_sf"/>
</dbReference>
<dbReference type="Pfam" id="PF25023">
    <property type="entry name" value="TEN_YD-shell"/>
    <property type="match status" value="1"/>
</dbReference>
<feature type="domain" description="Hint" evidence="3">
    <location>
        <begin position="1758"/>
        <end position="1859"/>
    </location>
</feature>
<dbReference type="Proteomes" id="UP000248627">
    <property type="component" value="Unassembled WGS sequence"/>
</dbReference>
<dbReference type="InterPro" id="IPR006141">
    <property type="entry name" value="Intein_N"/>
</dbReference>
<sequence length="2004" mass="220275">MSIDYSSSSVDGRSEVTNNQPSWLGEGFDYWPGYIERQYVSCSEDMKDGGNNSLRTGDLCWRTDNAVINLNGKGDELIFEKAKGWHSRNEDASKIEKLTGTQNGDKGDPEDTGEYWRVTTSDGTQYYFGLHSLPGHTTGTDSTWTVPVAGNHSKDPCWKSGGFLDSFCDQAWRWNLDYVVDARGNTVSYWYAKETNRYARNNQNADTRSYDRGGHLTRIDYGTWDRGAADRSIAAKAQVSFDVGNRCVTTSCGTRDATNWPDTPWDQECTGSTCNGKYAPTFWTTKRLAKITTRVWDTTKSTPDWQPVDSWTFGHSFPPPGDGSDHAGLWLDKIVHTGHVGGVRAMPPVTFTPVSLPNRVRTMNNTANNWQRIDYIITEAGARIDLEWDTEECSASNVPAQEHENTMRCYPVKVLDPDDPRRERLKTEWWHKNRVKSISESDLPTDPTGHQAPPVFTYFDYVGSPAWRYADDDGLVKAEHKTWSQFRGWAQVKTRIGQAGAGQTLTVTSYMRGLNGDRLAPAGGTRNVTVPASLGTETVYDEDQFAGMVREEVVCNGVESKPVSKTVNVPWRSSATATRTISDVSVTARFTKTRVSYTATALGVDGARGWRTTRSESWFSDTYGTLERTQNDGDITRSGDEKCTVHHYNRNITKNLLLLVKQTTTTALPCGTSPTRPEHVVSDTRTYYDGKSSLDAAPDRGEPTRTDALNGWSSSDGTVWQTVGRMTYDEFGRVASSTDVRGNTTQTMYTPATGGLATAITTKSPEPYNWTTTNQLTPYWGTITKTTDQNNGISETVYDPLGRVWREWKLGWSRAGHEATPSAEYTYEFATNRNSYPHVVKKVLNAAGRYVTSYHIADSLLRPRQTQTPGVGGDRVVTDTVYDEWGRVSATYQPHVEPGDPSGTLWWEPEWSVPAVARTIYDRAGRPTAGIFLSGYGEDNLVERWRTTTAYEGDLVKLTPPDGTAPTTTVSDALGRVAELRKHTTAAGVNGDYVSTWYTYDGKGQLTKFADSDGNEWTYKYDVKGRQYEAVDPDRGKSTNGYNEYDELVSTTDALGNKLWRGYDALGRQTELREGSETGRLQARWRYDSLYTGSTVRAKGQLAEVFRYRYEPAGSTHIYRWQVGGFNERYQPTNVNFVIPAIEGTSLTGTWSYGYGYSPYDGTASSMTYPAGGGLLAETVTTSFDEATGLPRDLKTTNAAGTYVAGQRYTVYGEPTVTTRKTAGGVYVEDSIYYDPHTRQVTQTAIRPETATGTVSDRNFTYNHAGGITAIKDTPQIGQADQQCFRPDQLQRLAIAWTPRADIDCETDPSAANLGGPAPYWLQWEIDHVGNRTKEISTSASGQVTTRAYTLPAGGAGVARPHAVTEVTTQVAGQSNTVTNYAYDEAGNMICRPAGTVTNSCPNGSGSQRLDWDPEGRLASVTAAGNSVETNVYHADGTRWVRRDATGTTLYLPGQEIRRDNDSAVTGTRYYSFAGQVCAMRTSTGLTWLYVDHQGTQHTAIGAASQAVTERRQLPYGGPRGTSGSSWLNEKGFVGGDNDPSGMVLIGARHYDSALGRFVSVDPLMNLTSPQSWNGYAYAHNGPVSLSDPSGLYVFEDPDGGGERFPTPKDGADEAKKERERRQDEQSRVRRQLDPDTGLVRPDPPPFAFYVTSYYCGYGFMPGGCHITSRSDEDIARAFATYVCAYYEDCAAEEAYRQDNALTYHENMSNVPVLGVPSSLFLANDAYQKGDYLGAALEVVGLLPAGRAGKHGRRLGCRNSFPPGTLVLMADGTTKAIEDVRVGDVVEATDPETGESGPRTVTAEITDSGEKTLVKLVLDVGTATESVTATDNHPFWEDSERKWTRAGDLRVGQLVRTPDGSRVRVIDIVAYNLPAVVHNLTVDDLHTYYVLAGNVPVLVHNTNGCWPGLDVLSATGARPAKGGLTHAGREYQKHMGRGELPKVPGKELDTAGQGYLDDILTTPGTRRVPINGGSFNGGNYYIRPDGAGAAFDSNGVFQYFGKFS</sequence>
<name>A0A2W2C6Q2_9ACTN</name>
<evidence type="ECO:0000256" key="2">
    <source>
        <dbReference type="SAM" id="MobiDB-lite"/>
    </source>
</evidence>
<dbReference type="Pfam" id="PF07591">
    <property type="entry name" value="PT-HINT"/>
    <property type="match status" value="1"/>
</dbReference>
<dbReference type="PANTHER" id="PTHR32305">
    <property type="match status" value="1"/>
</dbReference>
<dbReference type="SMART" id="SM00306">
    <property type="entry name" value="HintN"/>
    <property type="match status" value="1"/>
</dbReference>
<dbReference type="Pfam" id="PF05593">
    <property type="entry name" value="RHS_repeat"/>
    <property type="match status" value="1"/>
</dbReference>
<dbReference type="InterPro" id="IPR022385">
    <property type="entry name" value="Rhs_assc_core"/>
</dbReference>